<gene>
    <name evidence="9" type="ORF">C4900_11545</name>
</gene>
<name>A0A368HG00_9GAMM</name>
<dbReference type="FunFam" id="3.40.50.300:FF:000006">
    <property type="entry name" value="DNA-binding transcriptional regulator NtrC"/>
    <property type="match status" value="1"/>
</dbReference>
<evidence type="ECO:0000256" key="1">
    <source>
        <dbReference type="ARBA" id="ARBA00022741"/>
    </source>
</evidence>
<accession>A0A368HG00</accession>
<evidence type="ECO:0000313" key="9">
    <source>
        <dbReference type="EMBL" id="RCN56440.1"/>
    </source>
</evidence>
<dbReference type="AlphaFoldDB" id="A0A368HG00"/>
<dbReference type="InterPro" id="IPR002197">
    <property type="entry name" value="HTH_Fis"/>
</dbReference>
<dbReference type="InterPro" id="IPR025662">
    <property type="entry name" value="Sigma_54_int_dom_ATP-bd_1"/>
</dbReference>
<dbReference type="Gene3D" id="1.10.10.60">
    <property type="entry name" value="Homeodomain-like"/>
    <property type="match status" value="1"/>
</dbReference>
<keyword evidence="1" id="KW-0547">Nucleotide-binding</keyword>
<dbReference type="PROSITE" id="PS00675">
    <property type="entry name" value="SIGMA54_INTERACT_1"/>
    <property type="match status" value="1"/>
</dbReference>
<dbReference type="Pfam" id="PF00072">
    <property type="entry name" value="Response_reg"/>
    <property type="match status" value="1"/>
</dbReference>
<evidence type="ECO:0000256" key="5">
    <source>
        <dbReference type="ARBA" id="ARBA00023163"/>
    </source>
</evidence>
<dbReference type="InterPro" id="IPR003593">
    <property type="entry name" value="AAA+_ATPase"/>
</dbReference>
<dbReference type="InterPro" id="IPR002078">
    <property type="entry name" value="Sigma_54_int"/>
</dbReference>
<dbReference type="PROSITE" id="PS50045">
    <property type="entry name" value="SIGMA54_INTERACT_4"/>
    <property type="match status" value="1"/>
</dbReference>
<dbReference type="GO" id="GO:0005524">
    <property type="term" value="F:ATP binding"/>
    <property type="evidence" value="ECO:0007669"/>
    <property type="project" value="UniProtKB-KW"/>
</dbReference>
<keyword evidence="6" id="KW-0597">Phosphoprotein</keyword>
<evidence type="ECO:0000256" key="2">
    <source>
        <dbReference type="ARBA" id="ARBA00022840"/>
    </source>
</evidence>
<dbReference type="Gene3D" id="3.40.50.300">
    <property type="entry name" value="P-loop containing nucleotide triphosphate hydrolases"/>
    <property type="match status" value="1"/>
</dbReference>
<dbReference type="InterPro" id="IPR025943">
    <property type="entry name" value="Sigma_54_int_dom_ATP-bd_2"/>
</dbReference>
<keyword evidence="5" id="KW-0804">Transcription</keyword>
<dbReference type="Proteomes" id="UP000253250">
    <property type="component" value="Unassembled WGS sequence"/>
</dbReference>
<dbReference type="SUPFAM" id="SSF46689">
    <property type="entry name" value="Homeodomain-like"/>
    <property type="match status" value="1"/>
</dbReference>
<dbReference type="Gene3D" id="3.40.50.2300">
    <property type="match status" value="1"/>
</dbReference>
<dbReference type="Pfam" id="PF25601">
    <property type="entry name" value="AAA_lid_14"/>
    <property type="match status" value="1"/>
</dbReference>
<dbReference type="PROSITE" id="PS00688">
    <property type="entry name" value="SIGMA54_INTERACT_3"/>
    <property type="match status" value="1"/>
</dbReference>
<dbReference type="GO" id="GO:0043565">
    <property type="term" value="F:sequence-specific DNA binding"/>
    <property type="evidence" value="ECO:0007669"/>
    <property type="project" value="InterPro"/>
</dbReference>
<dbReference type="PROSITE" id="PS50110">
    <property type="entry name" value="RESPONSE_REGULATORY"/>
    <property type="match status" value="1"/>
</dbReference>
<protein>
    <recommendedName>
        <fullName evidence="11">Sigma-54-dependent Fis family transcriptional regulator</fullName>
    </recommendedName>
</protein>
<dbReference type="InterPro" id="IPR001789">
    <property type="entry name" value="Sig_transdc_resp-reg_receiver"/>
</dbReference>
<dbReference type="Gene3D" id="1.10.8.60">
    <property type="match status" value="1"/>
</dbReference>
<keyword evidence="2" id="KW-0067">ATP-binding</keyword>
<keyword evidence="10" id="KW-1185">Reference proteome</keyword>
<evidence type="ECO:0000256" key="3">
    <source>
        <dbReference type="ARBA" id="ARBA00023015"/>
    </source>
</evidence>
<dbReference type="Pfam" id="PF02954">
    <property type="entry name" value="HTH_8"/>
    <property type="match status" value="1"/>
</dbReference>
<dbReference type="SMART" id="SM00382">
    <property type="entry name" value="AAA"/>
    <property type="match status" value="1"/>
</dbReference>
<keyword evidence="3" id="KW-0805">Transcription regulation</keyword>
<evidence type="ECO:0000256" key="4">
    <source>
        <dbReference type="ARBA" id="ARBA00023125"/>
    </source>
</evidence>
<comment type="caution">
    <text evidence="9">The sequence shown here is derived from an EMBL/GenBank/DDBJ whole genome shotgun (WGS) entry which is preliminary data.</text>
</comment>
<evidence type="ECO:0000313" key="10">
    <source>
        <dbReference type="Proteomes" id="UP000253250"/>
    </source>
</evidence>
<feature type="domain" description="Response regulatory" evidence="8">
    <location>
        <begin position="73"/>
        <end position="188"/>
    </location>
</feature>
<feature type="modified residue" description="4-aspartylphosphate" evidence="6">
    <location>
        <position position="122"/>
    </location>
</feature>
<reference evidence="9 10" key="1">
    <citation type="submission" date="2018-02" db="EMBL/GenBank/DDBJ databases">
        <title>Insights into the biology of acidophilic members of the Acidiferrobacteraceae family derived from comparative genomic analyses.</title>
        <authorList>
            <person name="Issotta F."/>
            <person name="Thyssen C."/>
            <person name="Mena C."/>
            <person name="Moya A."/>
            <person name="Bellenberg S."/>
            <person name="Sproer C."/>
            <person name="Covarrubias P.C."/>
            <person name="Sand W."/>
            <person name="Quatrini R."/>
            <person name="Vera M."/>
        </authorList>
    </citation>
    <scope>NUCLEOTIDE SEQUENCE [LARGE SCALE GENOMIC DNA]</scope>
    <source>
        <strain evidence="10">m-1</strain>
    </source>
</reference>
<dbReference type="GO" id="GO:0000160">
    <property type="term" value="P:phosphorelay signal transduction system"/>
    <property type="evidence" value="ECO:0007669"/>
    <property type="project" value="InterPro"/>
</dbReference>
<feature type="domain" description="Sigma-54 factor interaction" evidence="7">
    <location>
        <begin position="212"/>
        <end position="441"/>
    </location>
</feature>
<dbReference type="SUPFAM" id="SSF52172">
    <property type="entry name" value="CheY-like"/>
    <property type="match status" value="1"/>
</dbReference>
<dbReference type="SMART" id="SM00448">
    <property type="entry name" value="REC"/>
    <property type="match status" value="1"/>
</dbReference>
<dbReference type="InterPro" id="IPR011006">
    <property type="entry name" value="CheY-like_superfamily"/>
</dbReference>
<dbReference type="PANTHER" id="PTHR32071">
    <property type="entry name" value="TRANSCRIPTIONAL REGULATORY PROTEIN"/>
    <property type="match status" value="1"/>
</dbReference>
<evidence type="ECO:0000259" key="8">
    <source>
        <dbReference type="PROSITE" id="PS50110"/>
    </source>
</evidence>
<dbReference type="InterPro" id="IPR027417">
    <property type="entry name" value="P-loop_NTPase"/>
</dbReference>
<dbReference type="Pfam" id="PF00158">
    <property type="entry name" value="Sigma54_activat"/>
    <property type="match status" value="1"/>
</dbReference>
<dbReference type="SUPFAM" id="SSF52540">
    <property type="entry name" value="P-loop containing nucleoside triphosphate hydrolases"/>
    <property type="match status" value="1"/>
</dbReference>
<dbReference type="GO" id="GO:0006355">
    <property type="term" value="P:regulation of DNA-templated transcription"/>
    <property type="evidence" value="ECO:0007669"/>
    <property type="project" value="InterPro"/>
</dbReference>
<evidence type="ECO:0008006" key="11">
    <source>
        <dbReference type="Google" id="ProtNLM"/>
    </source>
</evidence>
<proteinExistence type="predicted"/>
<dbReference type="InterPro" id="IPR058031">
    <property type="entry name" value="AAA_lid_NorR"/>
</dbReference>
<dbReference type="InterPro" id="IPR009057">
    <property type="entry name" value="Homeodomain-like_sf"/>
</dbReference>
<dbReference type="OrthoDB" id="9804019at2"/>
<sequence>MGVYQGDGYGVWCSGQPGAPVHALLYDQGRGYGAWIGAGTPHCQCPWRLGYHHQSVPGCHGRIRHHAGGAVTDILLVDDEQALLKILARTLERAGYAVACAGSVETALAQAAAQSFDMVITDLKLVHDDDGLKVAQGVRALQSNIGVLIVTAYASVPSAVEAMRVGVDDYLMKPVETQELLLRISSILERRQLKREVQTLRSRLRADKKTAVIGEETGLSGIFASLDRVALSDLPVLVQGESGTGKELVARAIHDRSNRQGRSFIAVNCAAMSEQLLESELFGHVQGAFTGADRSRRGLFEEAHKGTLFLDEIGDISPGLQVRLLRVLQEQEIRPVGANVGRKVDVRIIAATHRDLATLVREGVFRDDLYFRLNVLPLTVPPLRNRRDDIPELTAYFVERYCAKAGRPVPHITLDALRKLGQGQWPGNVRELRNVIERSLTLAGNTEVLDADDIRLDQGAGDSGPPLFSQMKDLVSLEELERQYLAYVLERTQGNQAKAAEILQVGKNTVWRRVRDSKTS</sequence>
<evidence type="ECO:0000259" key="7">
    <source>
        <dbReference type="PROSITE" id="PS50045"/>
    </source>
</evidence>
<dbReference type="PROSITE" id="PS00676">
    <property type="entry name" value="SIGMA54_INTERACT_2"/>
    <property type="match status" value="1"/>
</dbReference>
<evidence type="ECO:0000256" key="6">
    <source>
        <dbReference type="PROSITE-ProRule" id="PRU00169"/>
    </source>
</evidence>
<organism evidence="9 10">
    <name type="scientific">Acidiferrobacter thiooxydans</name>
    <dbReference type="NCBI Taxonomy" id="163359"/>
    <lineage>
        <taxon>Bacteria</taxon>
        <taxon>Pseudomonadati</taxon>
        <taxon>Pseudomonadota</taxon>
        <taxon>Gammaproteobacteria</taxon>
        <taxon>Acidiferrobacterales</taxon>
        <taxon>Acidiferrobacteraceae</taxon>
        <taxon>Acidiferrobacter</taxon>
    </lineage>
</organism>
<keyword evidence="4" id="KW-0238">DNA-binding</keyword>
<dbReference type="CDD" id="cd00009">
    <property type="entry name" value="AAA"/>
    <property type="match status" value="1"/>
</dbReference>
<dbReference type="InterPro" id="IPR025944">
    <property type="entry name" value="Sigma_54_int_dom_CS"/>
</dbReference>
<dbReference type="PANTHER" id="PTHR32071:SF122">
    <property type="entry name" value="SIGMA FACTOR"/>
    <property type="match status" value="1"/>
</dbReference>
<dbReference type="EMBL" id="PSYR01000002">
    <property type="protein sequence ID" value="RCN56440.1"/>
    <property type="molecule type" value="Genomic_DNA"/>
</dbReference>